<feature type="region of interest" description="Disordered" evidence="1">
    <location>
        <begin position="312"/>
        <end position="333"/>
    </location>
</feature>
<dbReference type="InterPro" id="IPR050627">
    <property type="entry name" value="Nitroreductase/BluB"/>
</dbReference>
<dbReference type="Gene3D" id="3.40.109.10">
    <property type="entry name" value="NADH Oxidase"/>
    <property type="match status" value="1"/>
</dbReference>
<reference evidence="2 3" key="1">
    <citation type="submission" date="2020-07" db="EMBL/GenBank/DDBJ databases">
        <authorList>
            <person name="Zhuang K."/>
            <person name="Ran Y."/>
        </authorList>
    </citation>
    <scope>NUCLEOTIDE SEQUENCE [LARGE SCALE GENOMIC DNA]</scope>
    <source>
        <strain evidence="2 3">WCH-YHL-001</strain>
    </source>
</reference>
<dbReference type="InterPro" id="IPR000415">
    <property type="entry name" value="Nitroreductase-like"/>
</dbReference>
<dbReference type="GO" id="GO:0016491">
    <property type="term" value="F:oxidoreductase activity"/>
    <property type="evidence" value="ECO:0007669"/>
    <property type="project" value="InterPro"/>
</dbReference>
<protein>
    <recommendedName>
        <fullName evidence="4">NAD(P)H nitroreductase</fullName>
    </recommendedName>
</protein>
<gene>
    <name evidence="2" type="ORF">H0264_24750</name>
</gene>
<name>A0A7D6ZEU3_9NOCA</name>
<dbReference type="NCBIfam" id="NF047509">
    <property type="entry name" value="Rv3131_FMN_oxido"/>
    <property type="match status" value="1"/>
</dbReference>
<evidence type="ECO:0000256" key="1">
    <source>
        <dbReference type="SAM" id="MobiDB-lite"/>
    </source>
</evidence>
<dbReference type="Proteomes" id="UP000515512">
    <property type="component" value="Chromosome"/>
</dbReference>
<dbReference type="AlphaFoldDB" id="A0A7D6ZEU3"/>
<organism evidence="2 3">
    <name type="scientific">Nocardia huaxiensis</name>
    <dbReference type="NCBI Taxonomy" id="2755382"/>
    <lineage>
        <taxon>Bacteria</taxon>
        <taxon>Bacillati</taxon>
        <taxon>Actinomycetota</taxon>
        <taxon>Actinomycetes</taxon>
        <taxon>Mycobacteriales</taxon>
        <taxon>Nocardiaceae</taxon>
        <taxon>Nocardia</taxon>
    </lineage>
</organism>
<proteinExistence type="predicted"/>
<sequence length="333" mass="36506">MTAMNVTPVSVPDHRTMLAAMRLASRAPSVHNTQPWHWVFDGEKLHLYTDTDRLLTAADPLGRQLVISCGAMLHHVRTAFGAHGWHTDTVRVPNLLEPGHLAEISFRPWPNPPAGLVARAAVIDERRTDRLPLNPPQNWEAVLPRLRMLVSPHYLELDALDDSVRPRLAAASEQAGALRRHDMMYQAEIGWWTGHSGMPEGVPADALISDAEAVRVDVARTFPKAPHAMRREGTEDRAALVVLSSPANSPTEWLRTGEALSAVLLECASVGLATCALTHITELPTGRSLLAGLLPRPGIPQIVIRIGTAPDDAELHAPTPRRPLTDIFEEARH</sequence>
<dbReference type="RefSeq" id="WP_181579753.1">
    <property type="nucleotide sequence ID" value="NZ_CP059399.1"/>
</dbReference>
<dbReference type="EMBL" id="CP059399">
    <property type="protein sequence ID" value="QLY28547.1"/>
    <property type="molecule type" value="Genomic_DNA"/>
</dbReference>
<evidence type="ECO:0008006" key="4">
    <source>
        <dbReference type="Google" id="ProtNLM"/>
    </source>
</evidence>
<dbReference type="PANTHER" id="PTHR23026">
    <property type="entry name" value="NADPH NITROREDUCTASE"/>
    <property type="match status" value="1"/>
</dbReference>
<accession>A0A7D6ZEU3</accession>
<keyword evidence="3" id="KW-1185">Reference proteome</keyword>
<dbReference type="KEGG" id="nhu:H0264_24750"/>
<dbReference type="PANTHER" id="PTHR23026:SF123">
    <property type="entry name" value="NAD(P)H NITROREDUCTASE RV3131-RELATED"/>
    <property type="match status" value="1"/>
</dbReference>
<dbReference type="SUPFAM" id="SSF55469">
    <property type="entry name" value="FMN-dependent nitroreductase-like"/>
    <property type="match status" value="2"/>
</dbReference>
<evidence type="ECO:0000313" key="3">
    <source>
        <dbReference type="Proteomes" id="UP000515512"/>
    </source>
</evidence>
<evidence type="ECO:0000313" key="2">
    <source>
        <dbReference type="EMBL" id="QLY28547.1"/>
    </source>
</evidence>